<name>A0A8J7KMI5_9ACTN</name>
<protein>
    <recommendedName>
        <fullName evidence="8">Concanavalin A-like lectin/glucanase superfamily protein</fullName>
    </recommendedName>
</protein>
<feature type="region of interest" description="Disordered" evidence="3">
    <location>
        <begin position="74"/>
        <end position="99"/>
    </location>
</feature>
<dbReference type="Gene3D" id="2.60.120.200">
    <property type="match status" value="2"/>
</dbReference>
<reference evidence="6" key="1">
    <citation type="submission" date="2020-11" db="EMBL/GenBank/DDBJ databases">
        <title>Sequencing the genomes of 1000 actinobacteria strains.</title>
        <authorList>
            <person name="Klenk H.-P."/>
        </authorList>
    </citation>
    <scope>NUCLEOTIDE SEQUENCE</scope>
    <source>
        <strain evidence="6">DSM 45356</strain>
    </source>
</reference>
<sequence length="1294" mass="134764">MIPLPAHRLRSAGISTVFRRWGTASAAAVLLAGVVLVTAPAADAAPVNCLDSQPTAPAAVAMAAACGRRVEVAGERSESEQTYARPGGGYTTEQSAQPRWARRPDGSWAAIDTALVARGDGTVGPAAAVLPISFSGGGAGPLARLRDGDKEVAVSWPGGPLPAPVLTGDTATYRDVLADVDLRVTASALGFSEVLVVKSAAAAANPALAEVSFGLATTGVSAAATKAGGLEALDAAGRSVFTSPTPMMWDSADAPPAATAQAKVAGGRREARRAAMAVRVAGGRLSVVPDRAMMTDPQVSYPLFIDPSWTGHVKDNAWTTVWSRSGLQGTSFWQDNSAANHADVLGGAPAGRTCDDSDSNGNCVSAQYVVRSLFRMDLSRVEGKKVTGASFRVRQKWAWTCGTRTNAKLWATGAISQDTTWTNQPAWDAAHTAQAPGNHRVDSNFGCDGAGDVEFDATGLVQYALTTPGADITLGLRAVDEGTVTQWKRFDATTPVLAIDYNSPPNIPDTLTVDNKACATGGGRPFVSTATPTLRGHFTDPDGDPMQTWLAAVKWNGTAFDESTAVSGSQTNVASGGTGAWTTSPLADNGIYAYRAQSADYGRGGVSPVTAMPGNCEFQVDLVDPVVPTVTSAQYPENSVGCPADGCGAVGMVGTFTFTSSPDVVRYHWTLGPRSGDVTPAKTGGPGSLSWAPKDGEIAQKTLVVQAFDRAGRTSTKTYQFTVRNPQAAIGRWPLNEPAGTTTLPDTTDGHHDAVLAGGAPGVPGRIVGGDTAVRFDGTVGDYASVPHLVDTGQSYSVAAWVRLSDITAARTVLSQDGAHSAGFQLQYATGCACWQFAVPATDAANPALVKVTSGGATAELGVWTHLAGSYDAGTHTIALYVNGAKVQEAAAPAAPWNATGALTIGRGRWNDQPADPWSGDVADVRLWDRPISQFDATSAADPQLTGRVGEWHFGEVGDGPATDSSQYAHDLTFHPVATVPAEGSGKVGTGLRTDGTGWAGTDGPVLNTDQSFTVSAWARLDGTALPTGNMTAVSQDGARQSAFYLGYRLWGTEAHWSFTCATGDVDASGFAHARGTAVLGTGDLNKWVHLVGVYDATAGQLRLYVNDVFQQSTPCTTWNAHGGLAVARARYRGDMVDLWKGDIDEVRAFAGLVVPANVLTVDGQRTGPVTWAANSRCVDIPNGASAPLLTQLQSYTCNGTPAQEWTYDPVDHSVHALGRCLDVYNSGTANGTVVDVYTCNQSYAQTWTYDPTTQALQAMGKCLDVTNASTANGAKLQLYQCNATAAQKWSFAQ</sequence>
<dbReference type="SUPFAM" id="SSF49899">
    <property type="entry name" value="Concanavalin A-like lectins/glucanases"/>
    <property type="match status" value="2"/>
</dbReference>
<evidence type="ECO:0000259" key="5">
    <source>
        <dbReference type="SMART" id="SM00560"/>
    </source>
</evidence>
<proteinExistence type="predicted"/>
<evidence type="ECO:0000313" key="7">
    <source>
        <dbReference type="Proteomes" id="UP000622552"/>
    </source>
</evidence>
<dbReference type="InterPro" id="IPR042837">
    <property type="entry name" value="PTX3"/>
</dbReference>
<dbReference type="InterPro" id="IPR006558">
    <property type="entry name" value="LamG-like"/>
</dbReference>
<evidence type="ECO:0000259" key="4">
    <source>
        <dbReference type="SMART" id="SM00458"/>
    </source>
</evidence>
<feature type="domain" description="Ricin B lectin" evidence="4">
    <location>
        <begin position="1167"/>
        <end position="1293"/>
    </location>
</feature>
<dbReference type="InterPro" id="IPR035992">
    <property type="entry name" value="Ricin_B-like_lectins"/>
</dbReference>
<evidence type="ECO:0000256" key="1">
    <source>
        <dbReference type="ARBA" id="ARBA00022729"/>
    </source>
</evidence>
<evidence type="ECO:0000256" key="3">
    <source>
        <dbReference type="SAM" id="MobiDB-lite"/>
    </source>
</evidence>
<accession>A0A8J7KMI5</accession>
<dbReference type="Proteomes" id="UP000622552">
    <property type="component" value="Unassembled WGS sequence"/>
</dbReference>
<feature type="domain" description="LamG-like jellyroll fold" evidence="5">
    <location>
        <begin position="1011"/>
        <end position="1157"/>
    </location>
</feature>
<comment type="caution">
    <text evidence="6">The sequence shown here is derived from an EMBL/GenBank/DDBJ whole genome shotgun (WGS) entry which is preliminary data.</text>
</comment>
<dbReference type="NCBIfam" id="NF033679">
    <property type="entry name" value="DNRLRE_dom"/>
    <property type="match status" value="1"/>
</dbReference>
<dbReference type="Pfam" id="PF00652">
    <property type="entry name" value="Ricin_B_lectin"/>
    <property type="match status" value="1"/>
</dbReference>
<evidence type="ECO:0008006" key="8">
    <source>
        <dbReference type="Google" id="ProtNLM"/>
    </source>
</evidence>
<dbReference type="PANTHER" id="PTHR46943">
    <property type="entry name" value="PENTRAXIN-RELATED PROTEIN PTX3"/>
    <property type="match status" value="1"/>
</dbReference>
<dbReference type="InterPro" id="IPR000772">
    <property type="entry name" value="Ricin_B_lectin"/>
</dbReference>
<keyword evidence="7" id="KW-1185">Reference proteome</keyword>
<dbReference type="PANTHER" id="PTHR46943:SF1">
    <property type="entry name" value="PENTRAXIN-RELATED PROTEIN PTX3"/>
    <property type="match status" value="1"/>
</dbReference>
<keyword evidence="2" id="KW-1015">Disulfide bond</keyword>
<gene>
    <name evidence="6" type="ORF">IW245_000246</name>
</gene>
<dbReference type="Pfam" id="PF13385">
    <property type="entry name" value="Laminin_G_3"/>
    <property type="match status" value="2"/>
</dbReference>
<feature type="domain" description="LamG-like jellyroll fold" evidence="5">
    <location>
        <begin position="794"/>
        <end position="935"/>
    </location>
</feature>
<keyword evidence="1" id="KW-0732">Signal</keyword>
<dbReference type="SMART" id="SM00560">
    <property type="entry name" value="LamGL"/>
    <property type="match status" value="2"/>
</dbReference>
<dbReference type="Gene3D" id="2.80.10.50">
    <property type="match status" value="2"/>
</dbReference>
<dbReference type="SMART" id="SM00458">
    <property type="entry name" value="RICIN"/>
    <property type="match status" value="1"/>
</dbReference>
<evidence type="ECO:0000313" key="6">
    <source>
        <dbReference type="EMBL" id="MBG6134052.1"/>
    </source>
</evidence>
<organism evidence="6 7">
    <name type="scientific">Longispora fulva</name>
    <dbReference type="NCBI Taxonomy" id="619741"/>
    <lineage>
        <taxon>Bacteria</taxon>
        <taxon>Bacillati</taxon>
        <taxon>Actinomycetota</taxon>
        <taxon>Actinomycetes</taxon>
        <taxon>Micromonosporales</taxon>
        <taxon>Micromonosporaceae</taxon>
        <taxon>Longispora</taxon>
    </lineage>
</organism>
<dbReference type="EMBL" id="JADOUF010000001">
    <property type="protein sequence ID" value="MBG6134052.1"/>
    <property type="molecule type" value="Genomic_DNA"/>
</dbReference>
<dbReference type="SUPFAM" id="SSF50370">
    <property type="entry name" value="Ricin B-like lectins"/>
    <property type="match status" value="1"/>
</dbReference>
<dbReference type="GO" id="GO:0006955">
    <property type="term" value="P:immune response"/>
    <property type="evidence" value="ECO:0007669"/>
    <property type="project" value="InterPro"/>
</dbReference>
<dbReference type="RefSeq" id="WP_197001333.1">
    <property type="nucleotide sequence ID" value="NZ_BONS01000026.1"/>
</dbReference>
<evidence type="ECO:0000256" key="2">
    <source>
        <dbReference type="ARBA" id="ARBA00023157"/>
    </source>
</evidence>
<dbReference type="PROSITE" id="PS50231">
    <property type="entry name" value="RICIN_B_LECTIN"/>
    <property type="match status" value="1"/>
</dbReference>
<dbReference type="InterPro" id="IPR013320">
    <property type="entry name" value="ConA-like_dom_sf"/>
</dbReference>